<proteinExistence type="predicted"/>
<gene>
    <name evidence="7" type="ORF">V8G54_027985</name>
</gene>
<evidence type="ECO:0000313" key="7">
    <source>
        <dbReference type="EMBL" id="WVY95834.1"/>
    </source>
</evidence>
<feature type="compositionally biased region" description="Gly residues" evidence="5">
    <location>
        <begin position="8"/>
        <end position="17"/>
    </location>
</feature>
<dbReference type="AlphaFoldDB" id="A0AAQ3MSJ5"/>
<name>A0AAQ3MSJ5_VIGMU</name>
<feature type="domain" description="SWI/SNF-like complex subunit BAF250 C-terminal" evidence="6">
    <location>
        <begin position="211"/>
        <end position="239"/>
    </location>
</feature>
<dbReference type="GO" id="GO:0006338">
    <property type="term" value="P:chromatin remodeling"/>
    <property type="evidence" value="ECO:0007669"/>
    <property type="project" value="InterPro"/>
</dbReference>
<keyword evidence="2" id="KW-0677">Repeat</keyword>
<organism evidence="7 8">
    <name type="scientific">Vigna mungo</name>
    <name type="common">Black gram</name>
    <name type="synonym">Phaseolus mungo</name>
    <dbReference type="NCBI Taxonomy" id="3915"/>
    <lineage>
        <taxon>Eukaryota</taxon>
        <taxon>Viridiplantae</taxon>
        <taxon>Streptophyta</taxon>
        <taxon>Embryophyta</taxon>
        <taxon>Tracheophyta</taxon>
        <taxon>Spermatophyta</taxon>
        <taxon>Magnoliopsida</taxon>
        <taxon>eudicotyledons</taxon>
        <taxon>Gunneridae</taxon>
        <taxon>Pentapetalae</taxon>
        <taxon>rosids</taxon>
        <taxon>fabids</taxon>
        <taxon>Fabales</taxon>
        <taxon>Fabaceae</taxon>
        <taxon>Papilionoideae</taxon>
        <taxon>50 kb inversion clade</taxon>
        <taxon>NPAAA clade</taxon>
        <taxon>indigoferoid/millettioid clade</taxon>
        <taxon>Phaseoleae</taxon>
        <taxon>Vigna</taxon>
    </lineage>
</organism>
<evidence type="ECO:0000256" key="5">
    <source>
        <dbReference type="SAM" id="MobiDB-lite"/>
    </source>
</evidence>
<evidence type="ECO:0000256" key="2">
    <source>
        <dbReference type="ARBA" id="ARBA00022737"/>
    </source>
</evidence>
<comment type="subcellular location">
    <subcellularLocation>
        <location evidence="1">Nucleus</location>
    </subcellularLocation>
</comment>
<dbReference type="GO" id="GO:0035060">
    <property type="term" value="C:brahma complex"/>
    <property type="evidence" value="ECO:0007669"/>
    <property type="project" value="InterPro"/>
</dbReference>
<sequence length="494" mass="54182">MQKREQGKSGGSAGGGAAPPAKRGRPFGSGSSSASASASAADSAAPSTLLGPSLHVHNSFADQNNKRIVLALQSGLKSELTWALNTLTLLSFKEKDDMRKDATPLAKIPGLLDALLQVIDDWRDIALPKELAKSTRVRTLGASSVVTGFGNEYQALGSTSALHRPGVGSGSAGTESTQHSGVTKSRFTELWLDEDGLFNLDDEGRAEKQQCAVAASNIIRNFSFMPDNEVIMAQHRHCLETAFQCIEDHLVVLPYPSWLLELLETWTNPFGLKMSKDIDWFRVEFKDDELVTNALETIVNLAPLLDLRIFSSSKPSFIKITEKRAVQAIMGMLESAVKAWHCAAAELLGRLIINPDNEPFLLPFFPQIHKRLIDLISMPALDAQAAAIGALYNLAEVNMDCRLKIANERWAIDRLLKVIKTPHPVPEVCRKAAMILESLVSEPQNRSLLLAYENAFAEILFTDGRYSDTFARILYELTSRPNNKVATARGIWGM</sequence>
<dbReference type="EMBL" id="CP144692">
    <property type="protein sequence ID" value="WVY95834.1"/>
    <property type="molecule type" value="Genomic_DNA"/>
</dbReference>
<evidence type="ECO:0000256" key="4">
    <source>
        <dbReference type="PROSITE-ProRule" id="PRU00259"/>
    </source>
</evidence>
<dbReference type="GO" id="GO:0031491">
    <property type="term" value="F:nucleosome binding"/>
    <property type="evidence" value="ECO:0007669"/>
    <property type="project" value="TreeGrafter"/>
</dbReference>
<protein>
    <recommendedName>
        <fullName evidence="6">SWI/SNF-like complex subunit BAF250 C-terminal domain-containing protein</fullName>
    </recommendedName>
</protein>
<keyword evidence="3" id="KW-0539">Nucleus</keyword>
<dbReference type="PANTHER" id="PTHR12656">
    <property type="entry name" value="BRG-1 ASSOCIATED FACTOR 250 BAF250"/>
    <property type="match status" value="1"/>
</dbReference>
<feature type="repeat" description="ARM" evidence="4">
    <location>
        <begin position="410"/>
        <end position="450"/>
    </location>
</feature>
<accession>A0AAQ3MSJ5</accession>
<dbReference type="GO" id="GO:0005654">
    <property type="term" value="C:nucleoplasm"/>
    <property type="evidence" value="ECO:0007669"/>
    <property type="project" value="TreeGrafter"/>
</dbReference>
<dbReference type="InterPro" id="IPR011989">
    <property type="entry name" value="ARM-like"/>
</dbReference>
<dbReference type="InterPro" id="IPR021906">
    <property type="entry name" value="BAF250/Osa"/>
</dbReference>
<dbReference type="GO" id="GO:0006357">
    <property type="term" value="P:regulation of transcription by RNA polymerase II"/>
    <property type="evidence" value="ECO:0007669"/>
    <property type="project" value="TreeGrafter"/>
</dbReference>
<evidence type="ECO:0000256" key="3">
    <source>
        <dbReference type="ARBA" id="ARBA00023242"/>
    </source>
</evidence>
<evidence type="ECO:0000313" key="8">
    <source>
        <dbReference type="Proteomes" id="UP001374535"/>
    </source>
</evidence>
<feature type="compositionally biased region" description="Low complexity" evidence="5">
    <location>
        <begin position="29"/>
        <end position="40"/>
    </location>
</feature>
<feature type="region of interest" description="Disordered" evidence="5">
    <location>
        <begin position="1"/>
        <end position="40"/>
    </location>
</feature>
<dbReference type="PANTHER" id="PTHR12656:SF5">
    <property type="entry name" value="TRITHORAX GROUP PROTEIN OSA"/>
    <property type="match status" value="1"/>
</dbReference>
<evidence type="ECO:0000256" key="1">
    <source>
        <dbReference type="ARBA" id="ARBA00004123"/>
    </source>
</evidence>
<reference evidence="7 8" key="1">
    <citation type="journal article" date="2023" name="Life. Sci Alliance">
        <title>Evolutionary insights into 3D genome organization and epigenetic landscape of Vigna mungo.</title>
        <authorList>
            <person name="Junaid A."/>
            <person name="Singh B."/>
            <person name="Bhatia S."/>
        </authorList>
    </citation>
    <scope>NUCLEOTIDE SEQUENCE [LARGE SCALE GENOMIC DNA]</scope>
    <source>
        <strain evidence="7">Urdbean</strain>
    </source>
</reference>
<dbReference type="Pfam" id="PF12031">
    <property type="entry name" value="BAF250_C"/>
    <property type="match status" value="1"/>
</dbReference>
<dbReference type="InterPro" id="IPR000225">
    <property type="entry name" value="Armadillo"/>
</dbReference>
<dbReference type="SUPFAM" id="SSF48371">
    <property type="entry name" value="ARM repeat"/>
    <property type="match status" value="1"/>
</dbReference>
<dbReference type="Gene3D" id="1.25.10.10">
    <property type="entry name" value="Leucine-rich Repeat Variant"/>
    <property type="match status" value="1"/>
</dbReference>
<dbReference type="GO" id="GO:0016514">
    <property type="term" value="C:SWI/SNF complex"/>
    <property type="evidence" value="ECO:0007669"/>
    <property type="project" value="InterPro"/>
</dbReference>
<dbReference type="GO" id="GO:0045893">
    <property type="term" value="P:positive regulation of DNA-templated transcription"/>
    <property type="evidence" value="ECO:0007669"/>
    <property type="project" value="TreeGrafter"/>
</dbReference>
<dbReference type="InterPro" id="IPR016024">
    <property type="entry name" value="ARM-type_fold"/>
</dbReference>
<evidence type="ECO:0000259" key="6">
    <source>
        <dbReference type="Pfam" id="PF12031"/>
    </source>
</evidence>
<keyword evidence="8" id="KW-1185">Reference proteome</keyword>
<dbReference type="PROSITE" id="PS50176">
    <property type="entry name" value="ARM_REPEAT"/>
    <property type="match status" value="1"/>
</dbReference>
<dbReference type="InterPro" id="IPR033388">
    <property type="entry name" value="BAF250_C"/>
</dbReference>
<dbReference type="Proteomes" id="UP001374535">
    <property type="component" value="Chromosome 9"/>
</dbReference>